<dbReference type="SUPFAM" id="SSF55729">
    <property type="entry name" value="Acyl-CoA N-acyltransferases (Nat)"/>
    <property type="match status" value="1"/>
</dbReference>
<accession>A0A2U1TSE5</accession>
<sequence length="144" mass="16971">MIRAYREQDLASLMSLWLESTTLAHPFINEEYWRESAGQVRDVYIPQSQTWVYEEQEQIIGFISVLDACFIGALFVEQRFHGKHIGAALIRHVRQYFPLLLLEVYQRNERACAFYRKQGFVVAAEHFNHETQATTLIMQWASKE</sequence>
<dbReference type="CDD" id="cd04301">
    <property type="entry name" value="NAT_SF"/>
    <property type="match status" value="1"/>
</dbReference>
<organism evidence="4 5">
    <name type="scientific">Brenneria roseae subsp. americana</name>
    <dbReference type="NCBI Taxonomy" id="1508507"/>
    <lineage>
        <taxon>Bacteria</taxon>
        <taxon>Pseudomonadati</taxon>
        <taxon>Pseudomonadota</taxon>
        <taxon>Gammaproteobacteria</taxon>
        <taxon>Enterobacterales</taxon>
        <taxon>Pectobacteriaceae</taxon>
        <taxon>Brenneria</taxon>
    </lineage>
</organism>
<keyword evidence="1 4" id="KW-0808">Transferase</keyword>
<feature type="domain" description="N-acetyltransferase" evidence="3">
    <location>
        <begin position="1"/>
        <end position="141"/>
    </location>
</feature>
<dbReference type="NCBIfam" id="NF007853">
    <property type="entry name" value="PRK10562.1"/>
    <property type="match status" value="1"/>
</dbReference>
<reference evidence="4 5" key="1">
    <citation type="submission" date="2018-04" db="EMBL/GenBank/DDBJ databases">
        <title>Brenneria corticis sp.nov.</title>
        <authorList>
            <person name="Li Y."/>
        </authorList>
    </citation>
    <scope>NUCLEOTIDE SEQUENCE [LARGE SCALE GENOMIC DNA]</scope>
    <source>
        <strain evidence="4 5">LMG 27715</strain>
    </source>
</reference>
<gene>
    <name evidence="4" type="ORF">B4923_10765</name>
</gene>
<dbReference type="RefSeq" id="WP_109054363.1">
    <property type="nucleotide sequence ID" value="NZ_QDKJ01000007.1"/>
</dbReference>
<evidence type="ECO:0000259" key="3">
    <source>
        <dbReference type="PROSITE" id="PS51186"/>
    </source>
</evidence>
<keyword evidence="5" id="KW-1185">Reference proteome</keyword>
<dbReference type="EMBL" id="QDKJ01000007">
    <property type="protein sequence ID" value="PWC12319.1"/>
    <property type="molecule type" value="Genomic_DNA"/>
</dbReference>
<evidence type="ECO:0000313" key="4">
    <source>
        <dbReference type="EMBL" id="PWC12319.1"/>
    </source>
</evidence>
<dbReference type="Pfam" id="PF13508">
    <property type="entry name" value="Acetyltransf_7"/>
    <property type="match status" value="1"/>
</dbReference>
<dbReference type="InterPro" id="IPR000182">
    <property type="entry name" value="GNAT_dom"/>
</dbReference>
<dbReference type="PANTHER" id="PTHR43800:SF1">
    <property type="entry name" value="PEPTIDYL-LYSINE N-ACETYLTRANSFERASE YJAB"/>
    <property type="match status" value="1"/>
</dbReference>
<dbReference type="OrthoDB" id="9789605at2"/>
<evidence type="ECO:0000313" key="5">
    <source>
        <dbReference type="Proteomes" id="UP000245138"/>
    </source>
</evidence>
<dbReference type="PANTHER" id="PTHR43800">
    <property type="entry name" value="PEPTIDYL-LYSINE N-ACETYLTRANSFERASE YJAB"/>
    <property type="match status" value="1"/>
</dbReference>
<dbReference type="GO" id="GO:0016747">
    <property type="term" value="F:acyltransferase activity, transferring groups other than amino-acyl groups"/>
    <property type="evidence" value="ECO:0007669"/>
    <property type="project" value="InterPro"/>
</dbReference>
<proteinExistence type="predicted"/>
<dbReference type="PROSITE" id="PS51186">
    <property type="entry name" value="GNAT"/>
    <property type="match status" value="1"/>
</dbReference>
<dbReference type="Proteomes" id="UP000245138">
    <property type="component" value="Unassembled WGS sequence"/>
</dbReference>
<evidence type="ECO:0000256" key="1">
    <source>
        <dbReference type="ARBA" id="ARBA00022679"/>
    </source>
</evidence>
<comment type="caution">
    <text evidence="4">The sequence shown here is derived from an EMBL/GenBank/DDBJ whole genome shotgun (WGS) entry which is preliminary data.</text>
</comment>
<dbReference type="Gene3D" id="3.40.630.30">
    <property type="match status" value="1"/>
</dbReference>
<name>A0A2U1TSE5_9GAMM</name>
<protein>
    <submittedName>
        <fullName evidence="4">N-acetyltransferase</fullName>
    </submittedName>
</protein>
<evidence type="ECO:0000256" key="2">
    <source>
        <dbReference type="ARBA" id="ARBA00023315"/>
    </source>
</evidence>
<dbReference type="AlphaFoldDB" id="A0A2U1TSE5"/>
<dbReference type="InterPro" id="IPR016181">
    <property type="entry name" value="Acyl_CoA_acyltransferase"/>
</dbReference>
<keyword evidence="2" id="KW-0012">Acyltransferase</keyword>